<name>K2NSZ0_TRYCR</name>
<evidence type="ECO:0000256" key="2">
    <source>
        <dbReference type="SAM" id="MobiDB-lite"/>
    </source>
</evidence>
<accession>K2NSZ0</accession>
<feature type="coiled-coil region" evidence="1">
    <location>
        <begin position="243"/>
        <end position="341"/>
    </location>
</feature>
<evidence type="ECO:0000313" key="3">
    <source>
        <dbReference type="EMBL" id="EKF38091.1"/>
    </source>
</evidence>
<dbReference type="OrthoDB" id="248663at2759"/>
<evidence type="ECO:0000313" key="4">
    <source>
        <dbReference type="Proteomes" id="UP000007350"/>
    </source>
</evidence>
<proteinExistence type="predicted"/>
<keyword evidence="4" id="KW-1185">Reference proteome</keyword>
<sequence length="639" mass="69812">MLLAQRKKRQQVAGKIGHSDEEYELGAQQHVVAQQGNRARRFPERRPDVNPISWQTLPSQPSQSPTPPPYQPMQQKELQMLPSVPLNVPSMNLLPLEGNNKYNGNALFSKPLNFPSALPSLHATPCLYGPTVVNEPLPRIPSAPEPMTFASVLPSVTGAYNAVPCVQQTLPPMLPVSPPVLPPVLKRSPSRAVFSSRDQQYDLNTNFRSQFDKENISRRPTSQSTMGCITAYPQAKDDEIIARNRERQKAIEIQNENARLCEERRLQKEREKQLEIAEQRQQEEAERRERQRLAMERERQELGEFMGGGNKGDLSSKSRAAQLQEDLKKQIKENRRRKDEEERFTAIEIKGMERATSESPPCRNSGEVDPPIVATEKTEPEKVPSPVEPLTNGTAGNMSAPLFQAPPSFSFGPSMYDPSRAVGAFSMMPNFSVPSVTPISVPNVETKAEHTNAPSAEDMPMWSAPNPPTQCKTSPTSDAARYESQLHEMVNHHRNIQRMLEMEVQRRPGDMVPPPLPAVTTALPSAVPFSSAFAQGQVGLPNPFVAHPGRNAAGGHGSISNDNNIGGSSTASGAFSSVAAPGILKKSSEPSSRITVLGVSPPSHSAGAVSIGAVAAPFVVKADPEELSAEPSFFVTALP</sequence>
<dbReference type="EMBL" id="AHKC01007545">
    <property type="protein sequence ID" value="EKF38091.1"/>
    <property type="molecule type" value="Genomic_DNA"/>
</dbReference>
<organism evidence="3 4">
    <name type="scientific">Trypanosoma cruzi marinkellei</name>
    <dbReference type="NCBI Taxonomy" id="85056"/>
    <lineage>
        <taxon>Eukaryota</taxon>
        <taxon>Discoba</taxon>
        <taxon>Euglenozoa</taxon>
        <taxon>Kinetoplastea</taxon>
        <taxon>Metakinetoplastina</taxon>
        <taxon>Trypanosomatida</taxon>
        <taxon>Trypanosomatidae</taxon>
        <taxon>Trypanosoma</taxon>
        <taxon>Schizotrypanum</taxon>
    </lineage>
</organism>
<comment type="caution">
    <text evidence="3">The sequence shown here is derived from an EMBL/GenBank/DDBJ whole genome shotgun (WGS) entry which is preliminary data.</text>
</comment>
<dbReference type="AlphaFoldDB" id="K2NSZ0"/>
<feature type="region of interest" description="Disordered" evidence="2">
    <location>
        <begin position="1"/>
        <end position="72"/>
    </location>
</feature>
<evidence type="ECO:0000256" key="1">
    <source>
        <dbReference type="SAM" id="Coils"/>
    </source>
</evidence>
<keyword evidence="1" id="KW-0175">Coiled coil</keyword>
<reference evidence="3 4" key="1">
    <citation type="journal article" date="2012" name="BMC Genomics">
        <title>Comparative genomic analysis of human infective Trypanosoma cruzi lineages with the bat-restricted subspecies T. cruzi marinkellei.</title>
        <authorList>
            <person name="Franzen O."/>
            <person name="Talavera-Lopez C."/>
            <person name="Ochaya S."/>
            <person name="Butler C.E."/>
            <person name="Messenger L.A."/>
            <person name="Lewis M.D."/>
            <person name="Llewellyn M.S."/>
            <person name="Marinkelle C.J."/>
            <person name="Tyler K.M."/>
            <person name="Miles M.A."/>
            <person name="Andersson B."/>
        </authorList>
    </citation>
    <scope>NUCLEOTIDE SEQUENCE [LARGE SCALE GENOMIC DNA]</scope>
    <source>
        <strain evidence="3 4">B7</strain>
    </source>
</reference>
<feature type="compositionally biased region" description="Basic residues" evidence="2">
    <location>
        <begin position="1"/>
        <end position="10"/>
    </location>
</feature>
<dbReference type="Proteomes" id="UP000007350">
    <property type="component" value="Unassembled WGS sequence"/>
</dbReference>
<gene>
    <name evidence="3" type="ORF">MOQ_001704</name>
</gene>
<protein>
    <submittedName>
        <fullName evidence="3">Uncharacterized protein</fullName>
    </submittedName>
</protein>